<dbReference type="Pfam" id="PF13306">
    <property type="entry name" value="LRR_5"/>
    <property type="match status" value="1"/>
</dbReference>
<proteinExistence type="predicted"/>
<dbReference type="SUPFAM" id="SSF52058">
    <property type="entry name" value="L domain-like"/>
    <property type="match status" value="1"/>
</dbReference>
<gene>
    <name evidence="1" type="ORF">TPC1_11445</name>
</gene>
<evidence type="ECO:0000313" key="1">
    <source>
        <dbReference type="EMBL" id="JAP95536.1"/>
    </source>
</evidence>
<dbReference type="InterPro" id="IPR032675">
    <property type="entry name" value="LRR_dom_sf"/>
</dbReference>
<protein>
    <submittedName>
        <fullName evidence="1">Leucine rich repeats-containing protein</fullName>
    </submittedName>
</protein>
<sequence>PVDAKLSCSLLFVHCPQLRKVNQSAFQGFYCLKQFFSNKLKIVQQNAFFGCSSLENINLSKIQVLSEGSFAFCQNLVKLQFDELQEIPKCCFQGCNGLKLLIAPKVETVHYRAFDECQRPNIVALKLKSGAQYSVTGGKIQEVMVGHGYTERKKLLQKIRKMKKCFKLVQQLREVFE</sequence>
<dbReference type="InterPro" id="IPR026906">
    <property type="entry name" value="LRR_5"/>
</dbReference>
<name>A0A146KJ99_9EUKA</name>
<feature type="non-terminal residue" evidence="1">
    <location>
        <position position="177"/>
    </location>
</feature>
<organism evidence="1">
    <name type="scientific">Trepomonas sp. PC1</name>
    <dbReference type="NCBI Taxonomy" id="1076344"/>
    <lineage>
        <taxon>Eukaryota</taxon>
        <taxon>Metamonada</taxon>
        <taxon>Diplomonadida</taxon>
        <taxon>Hexamitidae</taxon>
        <taxon>Hexamitinae</taxon>
        <taxon>Trepomonas</taxon>
    </lineage>
</organism>
<dbReference type="AlphaFoldDB" id="A0A146KJ99"/>
<accession>A0A146KJ99</accession>
<reference evidence="1" key="1">
    <citation type="submission" date="2015-07" db="EMBL/GenBank/DDBJ databases">
        <title>Adaptation to a free-living lifestyle via gene acquisitions in the diplomonad Trepomonas sp. PC1.</title>
        <authorList>
            <person name="Xu F."/>
            <person name="Jerlstrom-Hultqvist J."/>
            <person name="Kolisko M."/>
            <person name="Simpson A.G.B."/>
            <person name="Roger A.J."/>
            <person name="Svard S.G."/>
            <person name="Andersson J.O."/>
        </authorList>
    </citation>
    <scope>NUCLEOTIDE SEQUENCE</scope>
    <source>
        <strain evidence="1">PC1</strain>
    </source>
</reference>
<feature type="non-terminal residue" evidence="1">
    <location>
        <position position="1"/>
    </location>
</feature>
<dbReference type="Gene3D" id="3.80.10.10">
    <property type="entry name" value="Ribonuclease Inhibitor"/>
    <property type="match status" value="1"/>
</dbReference>
<dbReference type="EMBL" id="GDID01001070">
    <property type="protein sequence ID" value="JAP95536.1"/>
    <property type="molecule type" value="Transcribed_RNA"/>
</dbReference>